<gene>
    <name evidence="1" type="ORF">OZSIB_4027</name>
</gene>
<comment type="caution">
    <text evidence="1">The sequence shown here is derived from an EMBL/GenBank/DDBJ whole genome shotgun (WGS) entry which is preliminary data.</text>
</comment>
<name>A0A367ZP45_9BACT</name>
<protein>
    <submittedName>
        <fullName evidence="1">Uncharacterized protein</fullName>
    </submittedName>
</protein>
<organism evidence="1 2">
    <name type="scientific">Candidatus Ozemobacter sibiricus</name>
    <dbReference type="NCBI Taxonomy" id="2268124"/>
    <lineage>
        <taxon>Bacteria</taxon>
        <taxon>Candidatus Ozemobacteria</taxon>
        <taxon>Candidatus Ozemobacterales</taxon>
        <taxon>Candidatus Ozemobacteraceae</taxon>
        <taxon>Candidatus Ozemobacter</taxon>
    </lineage>
</organism>
<proteinExistence type="predicted"/>
<evidence type="ECO:0000313" key="1">
    <source>
        <dbReference type="EMBL" id="RCK79873.1"/>
    </source>
</evidence>
<accession>A0A367ZP45</accession>
<dbReference type="AlphaFoldDB" id="A0A367ZP45"/>
<evidence type="ECO:0000313" key="2">
    <source>
        <dbReference type="Proteomes" id="UP000252355"/>
    </source>
</evidence>
<dbReference type="EMBL" id="QOQW01000010">
    <property type="protein sequence ID" value="RCK79873.1"/>
    <property type="molecule type" value="Genomic_DNA"/>
</dbReference>
<dbReference type="Proteomes" id="UP000252355">
    <property type="component" value="Unassembled WGS sequence"/>
</dbReference>
<reference evidence="1 2" key="1">
    <citation type="submission" date="2018-05" db="EMBL/GenBank/DDBJ databases">
        <title>A metagenomic window into the 2 km-deep terrestrial subsurface aquifer revealed taxonomically and functionally diverse microbial community comprising novel uncultured bacterial lineages.</title>
        <authorList>
            <person name="Kadnikov V.V."/>
            <person name="Mardanov A.V."/>
            <person name="Beletsky A.V."/>
            <person name="Banks D."/>
            <person name="Pimenov N.V."/>
            <person name="Frank Y.A."/>
            <person name="Karnachuk O.V."/>
            <person name="Ravin N.V."/>
        </authorList>
    </citation>
    <scope>NUCLEOTIDE SEQUENCE [LARGE SCALE GENOMIC DNA]</scope>
    <source>
        <strain evidence="1">BY5</strain>
    </source>
</reference>
<sequence length="107" mass="11780">MRGFPGLSSGRAQHRPADEQGDYQCAECPHVDLLRKWIWVGNGPSGISLPDFWSARSPQGTCWFRLPNAARATGRDKGARGLWLLAWSERDAPTASECCPDRAVAQV</sequence>